<dbReference type="AlphaFoldDB" id="A0A1I6AJ82"/>
<reference evidence="3" key="1">
    <citation type="submission" date="2016-10" db="EMBL/GenBank/DDBJ databases">
        <authorList>
            <person name="Varghese N."/>
            <person name="Submissions S."/>
        </authorList>
    </citation>
    <scope>NUCLEOTIDE SEQUENCE [LARGE SCALE GENOMIC DNA]</scope>
    <source>
        <strain evidence="3">CGMCC 4.5579</strain>
    </source>
</reference>
<feature type="non-terminal residue" evidence="2">
    <location>
        <position position="97"/>
    </location>
</feature>
<dbReference type="InterPro" id="IPR036008">
    <property type="entry name" value="Aconitase_4Fe-4S_dom"/>
</dbReference>
<dbReference type="PANTHER" id="PTHR11670">
    <property type="entry name" value="ACONITASE/IRON-RESPONSIVE ELEMENT FAMILY MEMBER"/>
    <property type="match status" value="1"/>
</dbReference>
<organism evidence="2 3">
    <name type="scientific">Amycolatopsis arida</name>
    <dbReference type="NCBI Taxonomy" id="587909"/>
    <lineage>
        <taxon>Bacteria</taxon>
        <taxon>Bacillati</taxon>
        <taxon>Actinomycetota</taxon>
        <taxon>Actinomycetes</taxon>
        <taxon>Pseudonocardiales</taxon>
        <taxon>Pseudonocardiaceae</taxon>
        <taxon>Amycolatopsis</taxon>
    </lineage>
</organism>
<evidence type="ECO:0000313" key="2">
    <source>
        <dbReference type="EMBL" id="SFQ68774.1"/>
    </source>
</evidence>
<accession>A0A1I6AJ82</accession>
<proteinExistence type="predicted"/>
<gene>
    <name evidence="2" type="ORF">SAMN05421810_1131</name>
</gene>
<dbReference type="Proteomes" id="UP000198727">
    <property type="component" value="Unassembled WGS sequence"/>
</dbReference>
<dbReference type="STRING" id="587909.SAMN05421810_1131"/>
<name>A0A1I6AJ82_9PSEU</name>
<dbReference type="InterPro" id="IPR006249">
    <property type="entry name" value="Aconitase/IRP2"/>
</dbReference>
<sequence>MTAPASKDSFGARDVLRVGEASYEVFRLDRVAGSERLPYSLKILLENLLRTEDGVNITAEHVRALAGWDPAADPSVEIQFTPARVIMQDFTGVPCVV</sequence>
<protein>
    <submittedName>
        <fullName evidence="2">Aconitate hydratase</fullName>
    </submittedName>
</protein>
<dbReference type="SUPFAM" id="SSF53732">
    <property type="entry name" value="Aconitase iron-sulfur domain"/>
    <property type="match status" value="1"/>
</dbReference>
<evidence type="ECO:0000313" key="3">
    <source>
        <dbReference type="Proteomes" id="UP000198727"/>
    </source>
</evidence>
<keyword evidence="3" id="KW-1185">Reference proteome</keyword>
<dbReference type="InterPro" id="IPR015931">
    <property type="entry name" value="Acnase/IPM_dHydase_lsu_aba_1/3"/>
</dbReference>
<dbReference type="Gene3D" id="3.30.499.10">
    <property type="entry name" value="Aconitase, domain 3"/>
    <property type="match status" value="1"/>
</dbReference>
<evidence type="ECO:0000256" key="1">
    <source>
        <dbReference type="ARBA" id="ARBA00023004"/>
    </source>
</evidence>
<dbReference type="EMBL" id="FOWW01000013">
    <property type="protein sequence ID" value="SFQ68774.1"/>
    <property type="molecule type" value="Genomic_DNA"/>
</dbReference>
<keyword evidence="1" id="KW-0408">Iron</keyword>